<comment type="caution">
    <text evidence="2">The sequence shown here is derived from an EMBL/GenBank/DDBJ whole genome shotgun (WGS) entry which is preliminary data.</text>
</comment>
<evidence type="ECO:0000259" key="1">
    <source>
        <dbReference type="Pfam" id="PF00668"/>
    </source>
</evidence>
<protein>
    <recommendedName>
        <fullName evidence="1">Condensation domain-containing protein</fullName>
    </recommendedName>
</protein>
<dbReference type="Gene3D" id="3.30.559.30">
    <property type="entry name" value="Nonribosomal peptide synthetase, condensation domain"/>
    <property type="match status" value="1"/>
</dbReference>
<dbReference type="PANTHER" id="PTHR45527:SF1">
    <property type="entry name" value="FATTY ACID SYNTHASE"/>
    <property type="match status" value="1"/>
</dbReference>
<dbReference type="InterPro" id="IPR001242">
    <property type="entry name" value="Condensation_dom"/>
</dbReference>
<sequence length="508" mass="55239">MTGGAAGTGGARTAAEKRELLRRLLARKERDGQVSPLSYAQRSLWFLHHVEPGNPAYNVPLAWRVRTALDRAAFDWALGRLVARHPMLRTTYHDHGGGTVQVERPPDFPGTAVRLDEVDATGMDDAAFAALLTAETLRPFDLGRGPLLRLTLYERGDGRPVLLLVAHHIAMDAWSIFVLLDELGVLYAARLRGERPSLPAATARYTEYVRREAELLAGPDGERLTGYWTARMAGAPPVLDLPADLPRPRTRRYRGDRCGIDLDAELSARLRTFAEASGTTLFVVLLAGFHALLSRYTGRTDVRVATPVAHREHAAFAQTVGYFADSVVLRADLSAEPSFRTLVGRVRDDVLAALDHQGLPFAALVEALNPPRDPGRPVLCEVGFGMQKSHRLRFRRLDDAGTGASLFGLASSGAALALDVGGIVLESYGVMHPVSRYDLDLQLHDDGGVISGALTYDSDLFERATAERLAGQLRTLLGAAVADPDLPVPLLPLVPADERRLLLSWGDG</sequence>
<name>A0ABR9JTM0_9ACTN</name>
<dbReference type="EMBL" id="JADBDZ010000001">
    <property type="protein sequence ID" value="MBE1533917.1"/>
    <property type="molecule type" value="Genomic_DNA"/>
</dbReference>
<feature type="domain" description="Condensation" evidence="1">
    <location>
        <begin position="34"/>
        <end position="503"/>
    </location>
</feature>
<dbReference type="Gene3D" id="3.30.559.10">
    <property type="entry name" value="Chloramphenicol acetyltransferase-like domain"/>
    <property type="match status" value="1"/>
</dbReference>
<dbReference type="Proteomes" id="UP000627838">
    <property type="component" value="Unassembled WGS sequence"/>
</dbReference>
<dbReference type="CDD" id="cd19531">
    <property type="entry name" value="LCL_NRPS-like"/>
    <property type="match status" value="1"/>
</dbReference>
<evidence type="ECO:0000313" key="3">
    <source>
        <dbReference type="Proteomes" id="UP000627838"/>
    </source>
</evidence>
<dbReference type="RefSeq" id="WP_192760380.1">
    <property type="nucleotide sequence ID" value="NZ_JADBDZ010000001.1"/>
</dbReference>
<organism evidence="2 3">
    <name type="scientific">Actinomadura algeriensis</name>
    <dbReference type="NCBI Taxonomy" id="1679523"/>
    <lineage>
        <taxon>Bacteria</taxon>
        <taxon>Bacillati</taxon>
        <taxon>Actinomycetota</taxon>
        <taxon>Actinomycetes</taxon>
        <taxon>Streptosporangiales</taxon>
        <taxon>Thermomonosporaceae</taxon>
        <taxon>Actinomadura</taxon>
    </lineage>
</organism>
<gene>
    <name evidence="2" type="ORF">H4W34_003750</name>
</gene>
<dbReference type="PANTHER" id="PTHR45527">
    <property type="entry name" value="NONRIBOSOMAL PEPTIDE SYNTHETASE"/>
    <property type="match status" value="1"/>
</dbReference>
<dbReference type="InterPro" id="IPR023213">
    <property type="entry name" value="CAT-like_dom_sf"/>
</dbReference>
<accession>A0ABR9JTM0</accession>
<dbReference type="Pfam" id="PF00668">
    <property type="entry name" value="Condensation"/>
    <property type="match status" value="1"/>
</dbReference>
<keyword evidence="3" id="KW-1185">Reference proteome</keyword>
<reference evidence="2 3" key="1">
    <citation type="submission" date="2020-10" db="EMBL/GenBank/DDBJ databases">
        <title>Sequencing the genomes of 1000 actinobacteria strains.</title>
        <authorList>
            <person name="Klenk H.-P."/>
        </authorList>
    </citation>
    <scope>NUCLEOTIDE SEQUENCE [LARGE SCALE GENOMIC DNA]</scope>
    <source>
        <strain evidence="2 3">DSM 46744</strain>
    </source>
</reference>
<proteinExistence type="predicted"/>
<dbReference type="SUPFAM" id="SSF52777">
    <property type="entry name" value="CoA-dependent acyltransferases"/>
    <property type="match status" value="2"/>
</dbReference>
<evidence type="ECO:0000313" key="2">
    <source>
        <dbReference type="EMBL" id="MBE1533917.1"/>
    </source>
</evidence>